<dbReference type="PANTHER" id="PTHR12170:SF3">
    <property type="entry name" value="GH10162P"/>
    <property type="match status" value="1"/>
</dbReference>
<dbReference type="GO" id="GO:0008270">
    <property type="term" value="F:zinc ion binding"/>
    <property type="evidence" value="ECO:0007669"/>
    <property type="project" value="UniProtKB-KW"/>
</dbReference>
<dbReference type="Proteomes" id="UP000765509">
    <property type="component" value="Unassembled WGS sequence"/>
</dbReference>
<dbReference type="GO" id="GO:0034657">
    <property type="term" value="C:GID complex"/>
    <property type="evidence" value="ECO:0007669"/>
    <property type="project" value="TreeGrafter"/>
</dbReference>
<dbReference type="OrthoDB" id="1933281at2759"/>
<accession>A0A9Q3EUY3</accession>
<dbReference type="GO" id="GO:0061630">
    <property type="term" value="F:ubiquitin protein ligase activity"/>
    <property type="evidence" value="ECO:0007669"/>
    <property type="project" value="InterPro"/>
</dbReference>
<protein>
    <recommendedName>
        <fullName evidence="8">GID complex catalytic subunit 2</fullName>
    </recommendedName>
    <alternativeName>
        <fullName evidence="7">Glucose-induced degradation protein 2</fullName>
    </alternativeName>
</protein>
<organism evidence="13 14">
    <name type="scientific">Austropuccinia psidii MF-1</name>
    <dbReference type="NCBI Taxonomy" id="1389203"/>
    <lineage>
        <taxon>Eukaryota</taxon>
        <taxon>Fungi</taxon>
        <taxon>Dikarya</taxon>
        <taxon>Basidiomycota</taxon>
        <taxon>Pucciniomycotina</taxon>
        <taxon>Pucciniomycetes</taxon>
        <taxon>Pucciniales</taxon>
        <taxon>Sphaerophragmiaceae</taxon>
        <taxon>Austropuccinia</taxon>
    </lineage>
</organism>
<sequence>MCFCLHSECVNSLKSWFQYNHDGIYDSSLFTKLYQSFPSIPTMQALLRDWERAAAKANKNFQDLVDGLDRGILDLESLKNSVDRDGLQAVPGNLESILHDSEAISKSSAHSHKEFHSYYSKFQKVVDKKFNQTVLPLLGPNLVPTQTEALKPKRPFESDSAQKALHRVITTHLLRQGRFETARIFAQEVNYPLPSHELQSCRELYGIINLVKAGDLTLALEWAQTHRLWLNSRDSPLEFDLRRSQFIRLLTQPDFTSLVTSNKMDEVEMDVESEPEDDRMMDSVTLEQPQPHPSRPESDHSKPFITQSHSISKNSSSKAFSDLNITSQHVKARQEALSYARQHFTQFFPKRWDEAVKLVASTLYIPLCKLKRSPYAELFQSFHGNNGQPWVHADHLVPLFTKEYYAQLEWSKELPLKIATDLGSGGALAKIAKVRSVMKEKRTEWSQADELPVEIPLPTEYRFHSVFACPVSKEQSTESNPPMMMPCGHVIAKESMQKLAKGGGTVKCPYCPSSASMNSAIQVYF</sequence>
<feature type="region of interest" description="Disordered" evidence="10">
    <location>
        <begin position="285"/>
        <end position="317"/>
    </location>
</feature>
<keyword evidence="3" id="KW-0479">Metal-binding</keyword>
<dbReference type="SMART" id="SM00668">
    <property type="entry name" value="CTLH"/>
    <property type="match status" value="1"/>
</dbReference>
<dbReference type="CDD" id="cd16652">
    <property type="entry name" value="dRING_Rmd5p-like"/>
    <property type="match status" value="1"/>
</dbReference>
<evidence type="ECO:0000256" key="2">
    <source>
        <dbReference type="ARBA" id="ARBA00022490"/>
    </source>
</evidence>
<evidence type="ECO:0000256" key="8">
    <source>
        <dbReference type="ARBA" id="ARBA00080744"/>
    </source>
</evidence>
<evidence type="ECO:0000256" key="9">
    <source>
        <dbReference type="PROSITE-ProRule" id="PRU01215"/>
    </source>
</evidence>
<dbReference type="InterPro" id="IPR044063">
    <property type="entry name" value="ZF_RING_GID"/>
</dbReference>
<evidence type="ECO:0000256" key="4">
    <source>
        <dbReference type="ARBA" id="ARBA00022771"/>
    </source>
</evidence>
<gene>
    <name evidence="13" type="ORF">O181_065066</name>
</gene>
<evidence type="ECO:0000259" key="11">
    <source>
        <dbReference type="PROSITE" id="PS50897"/>
    </source>
</evidence>
<dbReference type="InterPro" id="IPR037683">
    <property type="entry name" value="Rmd5_dRing"/>
</dbReference>
<evidence type="ECO:0000256" key="1">
    <source>
        <dbReference type="ARBA" id="ARBA00004496"/>
    </source>
</evidence>
<dbReference type="Gene3D" id="3.30.40.10">
    <property type="entry name" value="Zinc/RING finger domain, C3HC4 (zinc finger)"/>
    <property type="match status" value="1"/>
</dbReference>
<dbReference type="FunFam" id="3.30.40.10:FF:000143">
    <property type="entry name" value="Regulator of gluconeogenesis Rmd5"/>
    <property type="match status" value="1"/>
</dbReference>
<evidence type="ECO:0000256" key="10">
    <source>
        <dbReference type="SAM" id="MobiDB-lite"/>
    </source>
</evidence>
<keyword evidence="2" id="KW-0963">Cytoplasm</keyword>
<dbReference type="InterPro" id="IPR024964">
    <property type="entry name" value="CTLH/CRA"/>
</dbReference>
<feature type="zinc finger region" description="RING-Gid-type" evidence="9">
    <location>
        <begin position="469"/>
        <end position="511"/>
    </location>
</feature>
<dbReference type="InterPro" id="IPR006594">
    <property type="entry name" value="LisH"/>
</dbReference>
<dbReference type="InterPro" id="IPR006595">
    <property type="entry name" value="CTLH_C"/>
</dbReference>
<keyword evidence="4 9" id="KW-0863">Zinc-finger</keyword>
<keyword evidence="5" id="KW-0862">Zinc</keyword>
<comment type="caution">
    <text evidence="13">The sequence shown here is derived from an EMBL/GenBank/DDBJ whole genome shotgun (WGS) entry which is preliminary data.</text>
</comment>
<dbReference type="PROSITE" id="PS50897">
    <property type="entry name" value="CTLH"/>
    <property type="match status" value="1"/>
</dbReference>
<feature type="region of interest" description="Disordered" evidence="10">
    <location>
        <begin position="261"/>
        <end position="280"/>
    </location>
</feature>
<evidence type="ECO:0000256" key="6">
    <source>
        <dbReference type="ARBA" id="ARBA00061136"/>
    </source>
</evidence>
<evidence type="ECO:0000313" key="14">
    <source>
        <dbReference type="Proteomes" id="UP000765509"/>
    </source>
</evidence>
<evidence type="ECO:0000256" key="5">
    <source>
        <dbReference type="ARBA" id="ARBA00022833"/>
    </source>
</evidence>
<keyword evidence="14" id="KW-1185">Reference proteome</keyword>
<dbReference type="PROSITE" id="PS50896">
    <property type="entry name" value="LISH"/>
    <property type="match status" value="1"/>
</dbReference>
<dbReference type="InterPro" id="IPR045098">
    <property type="entry name" value="Fyv10_fam"/>
</dbReference>
<feature type="domain" description="CTLH" evidence="11">
    <location>
        <begin position="200"/>
        <end position="257"/>
    </location>
</feature>
<dbReference type="PANTHER" id="PTHR12170">
    <property type="entry name" value="MACROPHAGE ERYTHROBLAST ATTACHER-RELATED"/>
    <property type="match status" value="1"/>
</dbReference>
<evidence type="ECO:0000313" key="13">
    <source>
        <dbReference type="EMBL" id="MBW0525351.1"/>
    </source>
</evidence>
<evidence type="ECO:0000256" key="3">
    <source>
        <dbReference type="ARBA" id="ARBA00022723"/>
    </source>
</evidence>
<comment type="similarity">
    <text evidence="6">Belongs to the RMD5/GID2 family.</text>
</comment>
<feature type="compositionally biased region" description="Low complexity" evidence="10">
    <location>
        <begin position="308"/>
        <end position="317"/>
    </location>
</feature>
<dbReference type="Pfam" id="PF13445">
    <property type="entry name" value="zf-RING_UBOX"/>
    <property type="match status" value="1"/>
</dbReference>
<feature type="compositionally biased region" description="Acidic residues" evidence="10">
    <location>
        <begin position="267"/>
        <end position="279"/>
    </location>
</feature>
<reference evidence="13" key="1">
    <citation type="submission" date="2021-03" db="EMBL/GenBank/DDBJ databases">
        <title>Draft genome sequence of rust myrtle Austropuccinia psidii MF-1, a brazilian biotype.</title>
        <authorList>
            <person name="Quecine M.C."/>
            <person name="Pachon D.M.R."/>
            <person name="Bonatelli M.L."/>
            <person name="Correr F.H."/>
            <person name="Franceschini L.M."/>
            <person name="Leite T.F."/>
            <person name="Margarido G.R.A."/>
            <person name="Almeida C.A."/>
            <person name="Ferrarezi J.A."/>
            <person name="Labate C.A."/>
        </authorList>
    </citation>
    <scope>NUCLEOTIDE SEQUENCE</scope>
    <source>
        <strain evidence="13">MF-1</strain>
    </source>
</reference>
<proteinExistence type="inferred from homology"/>
<comment type="subcellular location">
    <subcellularLocation>
        <location evidence="1">Cytoplasm</location>
    </subcellularLocation>
</comment>
<dbReference type="AlphaFoldDB" id="A0A9Q3EUY3"/>
<dbReference type="Pfam" id="PF10607">
    <property type="entry name" value="CTLH"/>
    <property type="match status" value="1"/>
</dbReference>
<dbReference type="GO" id="GO:0005634">
    <property type="term" value="C:nucleus"/>
    <property type="evidence" value="ECO:0007669"/>
    <property type="project" value="TreeGrafter"/>
</dbReference>
<evidence type="ECO:0000256" key="7">
    <source>
        <dbReference type="ARBA" id="ARBA00075398"/>
    </source>
</evidence>
<evidence type="ECO:0000259" key="12">
    <source>
        <dbReference type="PROSITE" id="PS51867"/>
    </source>
</evidence>
<dbReference type="GO" id="GO:0043161">
    <property type="term" value="P:proteasome-mediated ubiquitin-dependent protein catabolic process"/>
    <property type="evidence" value="ECO:0007669"/>
    <property type="project" value="InterPro"/>
</dbReference>
<dbReference type="InterPro" id="IPR013083">
    <property type="entry name" value="Znf_RING/FYVE/PHD"/>
</dbReference>
<dbReference type="PROSITE" id="PS51867">
    <property type="entry name" value="ZF_RING_GID"/>
    <property type="match status" value="1"/>
</dbReference>
<dbReference type="InterPro" id="IPR027370">
    <property type="entry name" value="Znf-RING_euk"/>
</dbReference>
<feature type="domain" description="RING-Gid-type" evidence="12">
    <location>
        <begin position="469"/>
        <end position="511"/>
    </location>
</feature>
<name>A0A9Q3EUY3_9BASI</name>
<dbReference type="GO" id="GO:0005737">
    <property type="term" value="C:cytoplasm"/>
    <property type="evidence" value="ECO:0007669"/>
    <property type="project" value="UniProtKB-SubCell"/>
</dbReference>
<dbReference type="EMBL" id="AVOT02031751">
    <property type="protein sequence ID" value="MBW0525351.1"/>
    <property type="molecule type" value="Genomic_DNA"/>
</dbReference>
<dbReference type="SUPFAM" id="SSF57850">
    <property type="entry name" value="RING/U-box"/>
    <property type="match status" value="1"/>
</dbReference>